<reference evidence="2 3" key="1">
    <citation type="submission" date="2019-09" db="EMBL/GenBank/DDBJ databases">
        <title>Genome sequence of Adhaeribacter sp. M2.</title>
        <authorList>
            <person name="Srinivasan S."/>
        </authorList>
    </citation>
    <scope>NUCLEOTIDE SEQUENCE [LARGE SCALE GENOMIC DNA]</scope>
    <source>
        <strain evidence="2 3">M2</strain>
    </source>
</reference>
<feature type="transmembrane region" description="Helical" evidence="1">
    <location>
        <begin position="7"/>
        <end position="26"/>
    </location>
</feature>
<evidence type="ECO:0000313" key="3">
    <source>
        <dbReference type="Proteomes" id="UP000326570"/>
    </source>
</evidence>
<feature type="transmembrane region" description="Helical" evidence="1">
    <location>
        <begin position="254"/>
        <end position="278"/>
    </location>
</feature>
<keyword evidence="3" id="KW-1185">Reference proteome</keyword>
<gene>
    <name evidence="2" type="ORF">F0P94_04860</name>
</gene>
<accession>A0A5N1J7W5</accession>
<evidence type="ECO:0000256" key="1">
    <source>
        <dbReference type="SAM" id="Phobius"/>
    </source>
</evidence>
<keyword evidence="1" id="KW-0472">Membrane</keyword>
<dbReference type="RefSeq" id="WP_150902688.1">
    <property type="nucleotide sequence ID" value="NZ_VTWT01000002.1"/>
</dbReference>
<sequence length="491" mass="56657">MNYNVKVFLSYYLPVTVLLLALRYYLVGQAAFPDYDSVRNWEIVQEVAQGKFQNVFHHRSPAFFLFYSLFVPLITDFHQYIYINALFGIAALLVLVKFTREVLGLKPWEAALMLLLIGSCVFLTYSGRFFTIESPSLLIFILVLKTYYYRFLEHSRKKLYQTLLLVALGLALNYKFLSLLPVALVLEVIFRDGVLNLRTAAAGFLILISPYLFFALFSVAVGLPFYQFPATYSGMVNFTAKNPAQRSGKFQADFFYYFKYLFYFESPLVWAGLLGAVLALNDAFKKSFNLYGFLGWVCCAILLGMSLLLKAPRGLLFVYPLLYLFAFLTLRHYISSNRIFIPLILGSVVYNLYRLEQEVYSYSKTSYDDVARYLQVNQVNKIAGTVSLGLKPYLPAGYAYEVVLKDQDLNTLKEKGFRYVLADDYRKVTNIKEFDYLEKQPAVIGFKEPWWQSKLIYLEHSEFTGLGFEETLALRKEALSDTFQLRLVKIP</sequence>
<organism evidence="2 3">
    <name type="scientific">Adhaeribacter soli</name>
    <dbReference type="NCBI Taxonomy" id="2607655"/>
    <lineage>
        <taxon>Bacteria</taxon>
        <taxon>Pseudomonadati</taxon>
        <taxon>Bacteroidota</taxon>
        <taxon>Cytophagia</taxon>
        <taxon>Cytophagales</taxon>
        <taxon>Hymenobacteraceae</taxon>
        <taxon>Adhaeribacter</taxon>
    </lineage>
</organism>
<keyword evidence="1" id="KW-0812">Transmembrane</keyword>
<name>A0A5N1J7W5_9BACT</name>
<dbReference type="AlphaFoldDB" id="A0A5N1J7W5"/>
<feature type="transmembrane region" description="Helical" evidence="1">
    <location>
        <begin position="132"/>
        <end position="151"/>
    </location>
</feature>
<feature type="transmembrane region" description="Helical" evidence="1">
    <location>
        <begin position="77"/>
        <end position="96"/>
    </location>
</feature>
<comment type="caution">
    <text evidence="2">The sequence shown here is derived from an EMBL/GenBank/DDBJ whole genome shotgun (WGS) entry which is preliminary data.</text>
</comment>
<evidence type="ECO:0000313" key="2">
    <source>
        <dbReference type="EMBL" id="KAA9340761.1"/>
    </source>
</evidence>
<dbReference type="Proteomes" id="UP000326570">
    <property type="component" value="Unassembled WGS sequence"/>
</dbReference>
<feature type="transmembrane region" description="Helical" evidence="1">
    <location>
        <begin position="163"/>
        <end position="190"/>
    </location>
</feature>
<keyword evidence="1" id="KW-1133">Transmembrane helix</keyword>
<proteinExistence type="predicted"/>
<evidence type="ECO:0008006" key="4">
    <source>
        <dbReference type="Google" id="ProtNLM"/>
    </source>
</evidence>
<feature type="transmembrane region" description="Helical" evidence="1">
    <location>
        <begin position="290"/>
        <end position="309"/>
    </location>
</feature>
<feature type="transmembrane region" description="Helical" evidence="1">
    <location>
        <begin position="202"/>
        <end position="226"/>
    </location>
</feature>
<feature type="transmembrane region" description="Helical" evidence="1">
    <location>
        <begin position="316"/>
        <end position="333"/>
    </location>
</feature>
<protein>
    <recommendedName>
        <fullName evidence="4">Glycosyltransferase RgtA/B/C/D-like domain-containing protein</fullName>
    </recommendedName>
</protein>
<dbReference type="EMBL" id="VTWT01000002">
    <property type="protein sequence ID" value="KAA9340761.1"/>
    <property type="molecule type" value="Genomic_DNA"/>
</dbReference>
<feature type="transmembrane region" description="Helical" evidence="1">
    <location>
        <begin position="108"/>
        <end position="126"/>
    </location>
</feature>